<gene>
    <name evidence="2" type="ORF">K458DRAFT_389991</name>
</gene>
<feature type="compositionally biased region" description="Basic and acidic residues" evidence="1">
    <location>
        <begin position="191"/>
        <end position="206"/>
    </location>
</feature>
<protein>
    <submittedName>
        <fullName evidence="2">Uncharacterized protein</fullName>
    </submittedName>
</protein>
<keyword evidence="3" id="KW-1185">Reference proteome</keyword>
<dbReference type="AlphaFoldDB" id="A0A6G1IYP8"/>
<accession>A0A6G1IYP8</accession>
<evidence type="ECO:0000313" key="3">
    <source>
        <dbReference type="Proteomes" id="UP000799291"/>
    </source>
</evidence>
<feature type="region of interest" description="Disordered" evidence="1">
    <location>
        <begin position="182"/>
        <end position="206"/>
    </location>
</feature>
<reference evidence="2" key="1">
    <citation type="journal article" date="2020" name="Stud. Mycol.">
        <title>101 Dothideomycetes genomes: a test case for predicting lifestyles and emergence of pathogens.</title>
        <authorList>
            <person name="Haridas S."/>
            <person name="Albert R."/>
            <person name="Binder M."/>
            <person name="Bloem J."/>
            <person name="Labutti K."/>
            <person name="Salamov A."/>
            <person name="Andreopoulos B."/>
            <person name="Baker S."/>
            <person name="Barry K."/>
            <person name="Bills G."/>
            <person name="Bluhm B."/>
            <person name="Cannon C."/>
            <person name="Castanera R."/>
            <person name="Culley D."/>
            <person name="Daum C."/>
            <person name="Ezra D."/>
            <person name="Gonzalez J."/>
            <person name="Henrissat B."/>
            <person name="Kuo A."/>
            <person name="Liang C."/>
            <person name="Lipzen A."/>
            <person name="Lutzoni F."/>
            <person name="Magnuson J."/>
            <person name="Mondo S."/>
            <person name="Nolan M."/>
            <person name="Ohm R."/>
            <person name="Pangilinan J."/>
            <person name="Park H.-J."/>
            <person name="Ramirez L."/>
            <person name="Alfaro M."/>
            <person name="Sun H."/>
            <person name="Tritt A."/>
            <person name="Yoshinaga Y."/>
            <person name="Zwiers L.-H."/>
            <person name="Turgeon B."/>
            <person name="Goodwin S."/>
            <person name="Spatafora J."/>
            <person name="Crous P."/>
            <person name="Grigoriev I."/>
        </authorList>
    </citation>
    <scope>NUCLEOTIDE SEQUENCE</scope>
    <source>
        <strain evidence="2">CBS 122367</strain>
    </source>
</reference>
<dbReference type="Proteomes" id="UP000799291">
    <property type="component" value="Unassembled WGS sequence"/>
</dbReference>
<dbReference type="EMBL" id="MU005584">
    <property type="protein sequence ID" value="KAF2683374.1"/>
    <property type="molecule type" value="Genomic_DNA"/>
</dbReference>
<evidence type="ECO:0000313" key="2">
    <source>
        <dbReference type="EMBL" id="KAF2683374.1"/>
    </source>
</evidence>
<evidence type="ECO:0000256" key="1">
    <source>
        <dbReference type="SAM" id="MobiDB-lite"/>
    </source>
</evidence>
<sequence length="206" mass="22825">MPSTPNYHRSSDSNVDFEHAATIEVEVGFCGRLDGQREELIDRLSGIARRRTELLEEMRELEWKESGVLARLVNTLRPCKCKRRRVGFCLLKPQLHPVLPKSTPSAAKTRGPREPNRIAERAAVTTSKLPSIRAAQDQAESPTKRDIACIDTRAELHPNGHLGSGTMPLRGTQSMRISMNFGDGVENGNDNGKEGGGEKRDTVRVT</sequence>
<organism evidence="2 3">
    <name type="scientific">Lentithecium fluviatile CBS 122367</name>
    <dbReference type="NCBI Taxonomy" id="1168545"/>
    <lineage>
        <taxon>Eukaryota</taxon>
        <taxon>Fungi</taxon>
        <taxon>Dikarya</taxon>
        <taxon>Ascomycota</taxon>
        <taxon>Pezizomycotina</taxon>
        <taxon>Dothideomycetes</taxon>
        <taxon>Pleosporomycetidae</taxon>
        <taxon>Pleosporales</taxon>
        <taxon>Massarineae</taxon>
        <taxon>Lentitheciaceae</taxon>
        <taxon>Lentithecium</taxon>
    </lineage>
</organism>
<name>A0A6G1IYP8_9PLEO</name>
<proteinExistence type="predicted"/>